<dbReference type="EMBL" id="WBMS02000003">
    <property type="protein sequence ID" value="MVZ99852.1"/>
    <property type="molecule type" value="Genomic_DNA"/>
</dbReference>
<evidence type="ECO:0000313" key="2">
    <source>
        <dbReference type="EMBL" id="MVZ99852.1"/>
    </source>
</evidence>
<comment type="caution">
    <text evidence="2">The sequence shown here is derived from an EMBL/GenBank/DDBJ whole genome shotgun (WGS) entry which is preliminary data.</text>
</comment>
<dbReference type="SUPFAM" id="SSF54427">
    <property type="entry name" value="NTF2-like"/>
    <property type="match status" value="1"/>
</dbReference>
<keyword evidence="3" id="KW-1185">Reference proteome</keyword>
<protein>
    <submittedName>
        <fullName evidence="2">Nuclear transport factor 2 family protein</fullName>
    </submittedName>
</protein>
<gene>
    <name evidence="2" type="ORF">F8568_005550</name>
</gene>
<dbReference type="InterPro" id="IPR037401">
    <property type="entry name" value="SnoaL-like"/>
</dbReference>
<dbReference type="InterPro" id="IPR032710">
    <property type="entry name" value="NTF2-like_dom_sf"/>
</dbReference>
<dbReference type="Gene3D" id="3.10.450.50">
    <property type="match status" value="1"/>
</dbReference>
<dbReference type="Proteomes" id="UP000462055">
    <property type="component" value="Unassembled WGS sequence"/>
</dbReference>
<evidence type="ECO:0000259" key="1">
    <source>
        <dbReference type="Pfam" id="PF13577"/>
    </source>
</evidence>
<dbReference type="AlphaFoldDB" id="A0A6I4M257"/>
<feature type="domain" description="SnoaL-like" evidence="1">
    <location>
        <begin position="6"/>
        <end position="133"/>
    </location>
</feature>
<dbReference type="CDD" id="cd00531">
    <property type="entry name" value="NTF2_like"/>
    <property type="match status" value="1"/>
</dbReference>
<proteinExistence type="predicted"/>
<evidence type="ECO:0000313" key="3">
    <source>
        <dbReference type="Proteomes" id="UP000462055"/>
    </source>
</evidence>
<reference evidence="2" key="1">
    <citation type="submission" date="2019-12" db="EMBL/GenBank/DDBJ databases">
        <title>Actinomadura physcomitrii sp. nov., a novel actinomycete isolated from moss [Physcomitrium sphaericum (Ludw) Fuernr].</title>
        <authorList>
            <person name="Zhuang X."/>
        </authorList>
    </citation>
    <scope>NUCLEOTIDE SEQUENCE [LARGE SCALE GENOMIC DNA]</scope>
    <source>
        <strain evidence="2">LD22</strain>
    </source>
</reference>
<accession>A0A6I4M257</accession>
<organism evidence="2 3">
    <name type="scientific">Actinomadura physcomitrii</name>
    <dbReference type="NCBI Taxonomy" id="2650748"/>
    <lineage>
        <taxon>Bacteria</taxon>
        <taxon>Bacillati</taxon>
        <taxon>Actinomycetota</taxon>
        <taxon>Actinomycetes</taxon>
        <taxon>Streptosporangiales</taxon>
        <taxon>Thermomonosporaceae</taxon>
        <taxon>Actinomadura</taxon>
    </lineage>
</organism>
<name>A0A6I4M257_9ACTN</name>
<dbReference type="Pfam" id="PF13577">
    <property type="entry name" value="SnoaL_4"/>
    <property type="match status" value="1"/>
</dbReference>
<sequence length="141" mass="15871">MNDMERLLIERDCTRLSVDYGRFVDFGQAAKVAELFTDDGVCELSAGRFEGIDQIRAFFEKRQQQTDVVSRHVSTNITIDVHDADRATGLVYLTFYRVVHQGDGPAPLGPPSFIGSYSDEYRRTPDGWRFASRIGSTALKS</sequence>